<gene>
    <name evidence="3" type="ORF">Agub_g8820</name>
</gene>
<evidence type="ECO:0000313" key="3">
    <source>
        <dbReference type="EMBL" id="GFR47132.1"/>
    </source>
</evidence>
<sequence length="180" mass="18687">MQATRAGVAHCANLGNRASLAVPNRLPLPSTNGRGARRASVMAAAAAKTLTADVQTFATALTELQKSPAPHYILFNADPDPHTGQPWCPDCVRAVPPIRAAAARSSGTLLEVTVGPRSAWKGNASHPFRVAPELKLTGIPTLLAWSPAGGATRRLGSELEACGSAAEVEQLLARSGFFSS</sequence>
<dbReference type="EMBL" id="BMAR01000017">
    <property type="protein sequence ID" value="GFR47132.1"/>
    <property type="molecule type" value="Genomic_DNA"/>
</dbReference>
<protein>
    <recommendedName>
        <fullName evidence="2">Thioredoxin domain-containing protein</fullName>
    </recommendedName>
</protein>
<evidence type="ECO:0000313" key="4">
    <source>
        <dbReference type="Proteomes" id="UP001054857"/>
    </source>
</evidence>
<dbReference type="InterPro" id="IPR045108">
    <property type="entry name" value="TXNDC17-like"/>
</dbReference>
<dbReference type="SUPFAM" id="SSF52833">
    <property type="entry name" value="Thioredoxin-like"/>
    <property type="match status" value="1"/>
</dbReference>
<organism evidence="3 4">
    <name type="scientific">Astrephomene gubernaculifera</name>
    <dbReference type="NCBI Taxonomy" id="47775"/>
    <lineage>
        <taxon>Eukaryota</taxon>
        <taxon>Viridiplantae</taxon>
        <taxon>Chlorophyta</taxon>
        <taxon>core chlorophytes</taxon>
        <taxon>Chlorophyceae</taxon>
        <taxon>CS clade</taxon>
        <taxon>Chlamydomonadales</taxon>
        <taxon>Astrephomenaceae</taxon>
        <taxon>Astrephomene</taxon>
    </lineage>
</organism>
<name>A0AAD3DU64_9CHLO</name>
<dbReference type="PANTHER" id="PTHR12452">
    <property type="entry name" value="42-9-9 PROTEIN-RELATED"/>
    <property type="match status" value="1"/>
</dbReference>
<dbReference type="Gene3D" id="3.40.30.10">
    <property type="entry name" value="Glutaredoxin"/>
    <property type="match status" value="1"/>
</dbReference>
<evidence type="ECO:0000256" key="1">
    <source>
        <dbReference type="ARBA" id="ARBA00008987"/>
    </source>
</evidence>
<dbReference type="GO" id="GO:0005829">
    <property type="term" value="C:cytosol"/>
    <property type="evidence" value="ECO:0007669"/>
    <property type="project" value="TreeGrafter"/>
</dbReference>
<reference evidence="3 4" key="1">
    <citation type="journal article" date="2021" name="Sci. Rep.">
        <title>Genome sequencing of the multicellular alga Astrephomene provides insights into convergent evolution of germ-soma differentiation.</title>
        <authorList>
            <person name="Yamashita S."/>
            <person name="Yamamoto K."/>
            <person name="Matsuzaki R."/>
            <person name="Suzuki S."/>
            <person name="Yamaguchi H."/>
            <person name="Hirooka S."/>
            <person name="Minakuchi Y."/>
            <person name="Miyagishima S."/>
            <person name="Kawachi M."/>
            <person name="Toyoda A."/>
            <person name="Nozaki H."/>
        </authorList>
    </citation>
    <scope>NUCLEOTIDE SEQUENCE [LARGE SCALE GENOMIC DNA]</scope>
    <source>
        <strain evidence="3 4">NIES-4017</strain>
    </source>
</reference>
<dbReference type="AlphaFoldDB" id="A0AAD3DU64"/>
<dbReference type="InterPro" id="IPR010357">
    <property type="entry name" value="TXNDC17_dom"/>
</dbReference>
<keyword evidence="4" id="KW-1185">Reference proteome</keyword>
<dbReference type="InterPro" id="IPR036249">
    <property type="entry name" value="Thioredoxin-like_sf"/>
</dbReference>
<comment type="similarity">
    <text evidence="1">Belongs to the thioredoxin family.</text>
</comment>
<dbReference type="Proteomes" id="UP001054857">
    <property type="component" value="Unassembled WGS sequence"/>
</dbReference>
<dbReference type="Pfam" id="PF06110">
    <property type="entry name" value="TXD17-like_Trx"/>
    <property type="match status" value="1"/>
</dbReference>
<feature type="domain" description="Thioredoxin" evidence="2">
    <location>
        <begin position="55"/>
        <end position="146"/>
    </location>
</feature>
<evidence type="ECO:0000259" key="2">
    <source>
        <dbReference type="Pfam" id="PF06110"/>
    </source>
</evidence>
<dbReference type="PANTHER" id="PTHR12452:SF0">
    <property type="entry name" value="THIOREDOXIN DOMAIN-CONTAINING PROTEIN 17"/>
    <property type="match status" value="1"/>
</dbReference>
<accession>A0AAD3DU64</accession>
<proteinExistence type="inferred from homology"/>
<dbReference type="GO" id="GO:0047134">
    <property type="term" value="F:protein-disulfide reductase [NAD(P)H] activity"/>
    <property type="evidence" value="ECO:0007669"/>
    <property type="project" value="InterPro"/>
</dbReference>
<comment type="caution">
    <text evidence="3">The sequence shown here is derived from an EMBL/GenBank/DDBJ whole genome shotgun (WGS) entry which is preliminary data.</text>
</comment>